<keyword evidence="2" id="KW-0521">NADP</keyword>
<dbReference type="SUPFAM" id="SSF51735">
    <property type="entry name" value="NAD(P)-binding Rossmann-fold domains"/>
    <property type="match status" value="1"/>
</dbReference>
<dbReference type="PROSITE" id="PS00061">
    <property type="entry name" value="ADH_SHORT"/>
    <property type="match status" value="1"/>
</dbReference>
<organism evidence="5 6">
    <name type="scientific">Aquabacter spiritensis</name>
    <dbReference type="NCBI Taxonomy" id="933073"/>
    <lineage>
        <taxon>Bacteria</taxon>
        <taxon>Pseudomonadati</taxon>
        <taxon>Pseudomonadota</taxon>
        <taxon>Alphaproteobacteria</taxon>
        <taxon>Hyphomicrobiales</taxon>
        <taxon>Xanthobacteraceae</taxon>
        <taxon>Aquabacter</taxon>
    </lineage>
</organism>
<dbReference type="InterPro" id="IPR052178">
    <property type="entry name" value="Sec_Metab_Biosynth_SDR"/>
</dbReference>
<evidence type="ECO:0000313" key="6">
    <source>
        <dbReference type="Proteomes" id="UP000294664"/>
    </source>
</evidence>
<dbReference type="PRINTS" id="PR00081">
    <property type="entry name" value="GDHRDH"/>
</dbReference>
<dbReference type="PRINTS" id="PR00080">
    <property type="entry name" value="SDRFAMILY"/>
</dbReference>
<proteinExistence type="inferred from homology"/>
<dbReference type="AlphaFoldDB" id="A0A4R3LJU1"/>
<evidence type="ECO:0000256" key="2">
    <source>
        <dbReference type="ARBA" id="ARBA00022857"/>
    </source>
</evidence>
<evidence type="ECO:0000256" key="3">
    <source>
        <dbReference type="ARBA" id="ARBA00023002"/>
    </source>
</evidence>
<dbReference type="PANTHER" id="PTHR43618">
    <property type="entry name" value="7-ALPHA-HYDROXYSTEROID DEHYDROGENASE"/>
    <property type="match status" value="1"/>
</dbReference>
<dbReference type="InterPro" id="IPR020904">
    <property type="entry name" value="Sc_DH/Rdtase_CS"/>
</dbReference>
<dbReference type="RefSeq" id="WP_132036085.1">
    <property type="nucleotide sequence ID" value="NZ_SMAI01000024.1"/>
</dbReference>
<keyword evidence="3" id="KW-0560">Oxidoreductase</keyword>
<gene>
    <name evidence="5" type="ORF">EDC64_1245</name>
</gene>
<dbReference type="InterPro" id="IPR036291">
    <property type="entry name" value="NAD(P)-bd_dom_sf"/>
</dbReference>
<dbReference type="FunFam" id="3.40.50.720:FF:000084">
    <property type="entry name" value="Short-chain dehydrogenase reductase"/>
    <property type="match status" value="1"/>
</dbReference>
<feature type="domain" description="Ketoreductase" evidence="4">
    <location>
        <begin position="20"/>
        <end position="204"/>
    </location>
</feature>
<dbReference type="Pfam" id="PF13561">
    <property type="entry name" value="adh_short_C2"/>
    <property type="match status" value="1"/>
</dbReference>
<comment type="caution">
    <text evidence="5">The sequence shown here is derived from an EMBL/GenBank/DDBJ whole genome shotgun (WGS) entry which is preliminary data.</text>
</comment>
<dbReference type="OrthoDB" id="286404at2"/>
<dbReference type="EMBL" id="SMAI01000024">
    <property type="protein sequence ID" value="TCT00483.1"/>
    <property type="molecule type" value="Genomic_DNA"/>
</dbReference>
<evidence type="ECO:0000313" key="5">
    <source>
        <dbReference type="EMBL" id="TCT00483.1"/>
    </source>
</evidence>
<dbReference type="SMART" id="SM00822">
    <property type="entry name" value="PKS_KR"/>
    <property type="match status" value="1"/>
</dbReference>
<dbReference type="GO" id="GO:0016491">
    <property type="term" value="F:oxidoreductase activity"/>
    <property type="evidence" value="ECO:0007669"/>
    <property type="project" value="UniProtKB-KW"/>
</dbReference>
<dbReference type="InterPro" id="IPR057326">
    <property type="entry name" value="KR_dom"/>
</dbReference>
<sequence>MTTPGPTPGSLHRLFDLTGRVALITGGSRGIGLQMAEALGEFGAHVVLSARKADELAAAKAHLEHQGIACTTVMSDLSDPTAIVPLVEATNAVTGRIDILVNNAGATWGAPAEAYPPQGWAKVMDLNLNRLFDLTREVAARAMLPQGYGRIVNIASIAGLTGNLPGMEGTAAYNASKGGVIALTRALAAEWGRRGLTVNALAPGYFPSKMTAGTLDAHGEALTAMTPRGRLGGADDLKGAVLLLASDAGAHITGQTLAVDGGMTAL</sequence>
<evidence type="ECO:0000259" key="4">
    <source>
        <dbReference type="SMART" id="SM00822"/>
    </source>
</evidence>
<name>A0A4R3LJU1_9HYPH</name>
<evidence type="ECO:0000256" key="1">
    <source>
        <dbReference type="ARBA" id="ARBA00006484"/>
    </source>
</evidence>
<dbReference type="Proteomes" id="UP000294664">
    <property type="component" value="Unassembled WGS sequence"/>
</dbReference>
<dbReference type="NCBIfam" id="NF006070">
    <property type="entry name" value="PRK08213.1"/>
    <property type="match status" value="1"/>
</dbReference>
<keyword evidence="6" id="KW-1185">Reference proteome</keyword>
<dbReference type="PANTHER" id="PTHR43618:SF8">
    <property type="entry name" value="7ALPHA-HYDROXYSTEROID DEHYDROGENASE"/>
    <property type="match status" value="1"/>
</dbReference>
<comment type="similarity">
    <text evidence="1">Belongs to the short-chain dehydrogenases/reductases (SDR) family.</text>
</comment>
<dbReference type="InterPro" id="IPR002347">
    <property type="entry name" value="SDR_fam"/>
</dbReference>
<dbReference type="Gene3D" id="3.40.50.720">
    <property type="entry name" value="NAD(P)-binding Rossmann-like Domain"/>
    <property type="match status" value="1"/>
</dbReference>
<reference evidence="5 6" key="1">
    <citation type="submission" date="2019-03" db="EMBL/GenBank/DDBJ databases">
        <title>Genomic Encyclopedia of Type Strains, Phase IV (KMG-IV): sequencing the most valuable type-strain genomes for metagenomic binning, comparative biology and taxonomic classification.</title>
        <authorList>
            <person name="Goeker M."/>
        </authorList>
    </citation>
    <scope>NUCLEOTIDE SEQUENCE [LARGE SCALE GENOMIC DNA]</scope>
    <source>
        <strain evidence="5 6">DSM 9035</strain>
    </source>
</reference>
<protein>
    <submittedName>
        <fullName evidence="5">Gluconate 5-dehydrogenase</fullName>
    </submittedName>
</protein>
<accession>A0A4R3LJU1</accession>